<sequence>MRHAIILGFTALLSIGSAQAETYTIDPRHTLPVFEVNHLGFSTQRGRFDKTSGKIELDRAKQTGQVDWTIDASSLDMGEDKWNEHLKSADFFNVAQFPTITYHADKLAFKGGVPVAAEGTLTLLGVTKPVKLAIHHFTCGRNPLNQKELCAADIEASLKRSEFGMTKYLPGVGGLAKDLIPGVGDEVKVLVPVEAYKD</sequence>
<feature type="chain" id="PRO_5013255323" evidence="1">
    <location>
        <begin position="21"/>
        <end position="198"/>
    </location>
</feature>
<proteinExistence type="predicted"/>
<organism evidence="3 4">
    <name type="scientific">Methylomagnum ishizawai</name>
    <dbReference type="NCBI Taxonomy" id="1760988"/>
    <lineage>
        <taxon>Bacteria</taxon>
        <taxon>Pseudomonadati</taxon>
        <taxon>Pseudomonadota</taxon>
        <taxon>Gammaproteobacteria</taxon>
        <taxon>Methylococcales</taxon>
        <taxon>Methylococcaceae</taxon>
        <taxon>Methylomagnum</taxon>
    </lineage>
</organism>
<protein>
    <submittedName>
        <fullName evidence="3">Polyisoprenoid-binding protein YceI</fullName>
    </submittedName>
</protein>
<accession>A0A1Y6D1I1</accession>
<dbReference type="PANTHER" id="PTHR34406:SF1">
    <property type="entry name" value="PROTEIN YCEI"/>
    <property type="match status" value="1"/>
</dbReference>
<dbReference type="SMART" id="SM00867">
    <property type="entry name" value="YceI"/>
    <property type="match status" value="1"/>
</dbReference>
<dbReference type="Pfam" id="PF04264">
    <property type="entry name" value="YceI"/>
    <property type="match status" value="1"/>
</dbReference>
<dbReference type="SUPFAM" id="SSF101874">
    <property type="entry name" value="YceI-like"/>
    <property type="match status" value="1"/>
</dbReference>
<evidence type="ECO:0000313" key="3">
    <source>
        <dbReference type="EMBL" id="SMF96446.1"/>
    </source>
</evidence>
<keyword evidence="4" id="KW-1185">Reference proteome</keyword>
<evidence type="ECO:0000259" key="2">
    <source>
        <dbReference type="SMART" id="SM00867"/>
    </source>
</evidence>
<dbReference type="InterPro" id="IPR007372">
    <property type="entry name" value="Lipid/polyisoprenoid-bd_YceI"/>
</dbReference>
<reference evidence="3 4" key="1">
    <citation type="submission" date="2016-12" db="EMBL/GenBank/DDBJ databases">
        <authorList>
            <person name="Song W.-J."/>
            <person name="Kurnit D.M."/>
        </authorList>
    </citation>
    <scope>NUCLEOTIDE SEQUENCE [LARGE SCALE GENOMIC DNA]</scope>
    <source>
        <strain evidence="3 4">175</strain>
    </source>
</reference>
<dbReference type="STRING" id="1760988.SAMN02949497_3845"/>
<dbReference type="Gene3D" id="2.40.128.110">
    <property type="entry name" value="Lipid/polyisoprenoid-binding, YceI-like"/>
    <property type="match status" value="1"/>
</dbReference>
<evidence type="ECO:0000313" key="4">
    <source>
        <dbReference type="Proteomes" id="UP000192923"/>
    </source>
</evidence>
<dbReference type="RefSeq" id="WP_085215331.1">
    <property type="nucleotide sequence ID" value="NZ_FXAM01000001.1"/>
</dbReference>
<dbReference type="OrthoDB" id="9811006at2"/>
<feature type="signal peptide" evidence="1">
    <location>
        <begin position="1"/>
        <end position="20"/>
    </location>
</feature>
<name>A0A1Y6D1I1_9GAMM</name>
<dbReference type="PANTHER" id="PTHR34406">
    <property type="entry name" value="PROTEIN YCEI"/>
    <property type="match status" value="1"/>
</dbReference>
<gene>
    <name evidence="3" type="ORF">SAMN02949497_3845</name>
</gene>
<dbReference type="InterPro" id="IPR036761">
    <property type="entry name" value="TTHA0802/YceI-like_sf"/>
</dbReference>
<dbReference type="EMBL" id="FXAM01000001">
    <property type="protein sequence ID" value="SMF96446.1"/>
    <property type="molecule type" value="Genomic_DNA"/>
</dbReference>
<dbReference type="AlphaFoldDB" id="A0A1Y6D1I1"/>
<dbReference type="Proteomes" id="UP000192923">
    <property type="component" value="Unassembled WGS sequence"/>
</dbReference>
<evidence type="ECO:0000256" key="1">
    <source>
        <dbReference type="SAM" id="SignalP"/>
    </source>
</evidence>
<keyword evidence="1" id="KW-0732">Signal</keyword>
<feature type="domain" description="Lipid/polyisoprenoid-binding YceI-like" evidence="2">
    <location>
        <begin position="22"/>
        <end position="196"/>
    </location>
</feature>